<reference evidence="1" key="1">
    <citation type="submission" date="2020-05" db="EMBL/GenBank/DDBJ databases">
        <title>Large-scale comparative analyses of tick genomes elucidate their genetic diversity and vector capacities.</title>
        <authorList>
            <person name="Jia N."/>
            <person name="Wang J."/>
            <person name="Shi W."/>
            <person name="Du L."/>
            <person name="Sun Y."/>
            <person name="Zhan W."/>
            <person name="Jiang J."/>
            <person name="Wang Q."/>
            <person name="Zhang B."/>
            <person name="Ji P."/>
            <person name="Sakyi L.B."/>
            <person name="Cui X."/>
            <person name="Yuan T."/>
            <person name="Jiang B."/>
            <person name="Yang W."/>
            <person name="Lam T.T.-Y."/>
            <person name="Chang Q."/>
            <person name="Ding S."/>
            <person name="Wang X."/>
            <person name="Zhu J."/>
            <person name="Ruan X."/>
            <person name="Zhao L."/>
            <person name="Wei J."/>
            <person name="Que T."/>
            <person name="Du C."/>
            <person name="Cheng J."/>
            <person name="Dai P."/>
            <person name="Han X."/>
            <person name="Huang E."/>
            <person name="Gao Y."/>
            <person name="Liu J."/>
            <person name="Shao H."/>
            <person name="Ye R."/>
            <person name="Li L."/>
            <person name="Wei W."/>
            <person name="Wang X."/>
            <person name="Wang C."/>
            <person name="Yang T."/>
            <person name="Huo Q."/>
            <person name="Li W."/>
            <person name="Guo W."/>
            <person name="Chen H."/>
            <person name="Zhou L."/>
            <person name="Ni X."/>
            <person name="Tian J."/>
            <person name="Zhou Y."/>
            <person name="Sheng Y."/>
            <person name="Liu T."/>
            <person name="Pan Y."/>
            <person name="Xia L."/>
            <person name="Li J."/>
            <person name="Zhao F."/>
            <person name="Cao W."/>
        </authorList>
    </citation>
    <scope>NUCLEOTIDE SEQUENCE</scope>
    <source>
        <strain evidence="1">Hyas-2018</strain>
    </source>
</reference>
<dbReference type="Proteomes" id="UP000821845">
    <property type="component" value="Chromosome 1"/>
</dbReference>
<dbReference type="EMBL" id="CM023481">
    <property type="protein sequence ID" value="KAH6944780.1"/>
    <property type="molecule type" value="Genomic_DNA"/>
</dbReference>
<accession>A0ACB7TCP5</accession>
<comment type="caution">
    <text evidence="1">The sequence shown here is derived from an EMBL/GenBank/DDBJ whole genome shotgun (WGS) entry which is preliminary data.</text>
</comment>
<name>A0ACB7TCP5_HYAAI</name>
<proteinExistence type="predicted"/>
<protein>
    <submittedName>
        <fullName evidence="1">Uncharacterized protein</fullName>
    </submittedName>
</protein>
<evidence type="ECO:0000313" key="2">
    <source>
        <dbReference type="Proteomes" id="UP000821845"/>
    </source>
</evidence>
<sequence length="120" mass="13396">MNPRVAGAADAVPRVLRLCRRRLWLQINFACSFGQSRNKRSARKLAAIERRGRRRTERAISSGSLGERPPVTPGVGEEDFLFALASEHSTSAAASAQFSKASEAEKRRESAQKRADWREK</sequence>
<organism evidence="1 2">
    <name type="scientific">Hyalomma asiaticum</name>
    <name type="common">Tick</name>
    <dbReference type="NCBI Taxonomy" id="266040"/>
    <lineage>
        <taxon>Eukaryota</taxon>
        <taxon>Metazoa</taxon>
        <taxon>Ecdysozoa</taxon>
        <taxon>Arthropoda</taxon>
        <taxon>Chelicerata</taxon>
        <taxon>Arachnida</taxon>
        <taxon>Acari</taxon>
        <taxon>Parasitiformes</taxon>
        <taxon>Ixodida</taxon>
        <taxon>Ixodoidea</taxon>
        <taxon>Ixodidae</taxon>
        <taxon>Hyalomminae</taxon>
        <taxon>Hyalomma</taxon>
    </lineage>
</organism>
<gene>
    <name evidence="1" type="ORF">HPB50_005123</name>
</gene>
<evidence type="ECO:0000313" key="1">
    <source>
        <dbReference type="EMBL" id="KAH6944780.1"/>
    </source>
</evidence>
<keyword evidence="2" id="KW-1185">Reference proteome</keyword>